<dbReference type="RefSeq" id="WP_051579165.1">
    <property type="nucleotide sequence ID" value="NZ_BCSY01000008.1"/>
</dbReference>
<dbReference type="Proteomes" id="UP000069443">
    <property type="component" value="Unassembled WGS sequence"/>
</dbReference>
<reference evidence="2" key="1">
    <citation type="journal article" date="2016" name="Genome Announc.">
        <title>Draft Genome Sequences of Five Rapidly Growing Mycobacterium Species, M. thermoresistibile, M. fortuitum subsp. acetamidolyticum, M. canariasense, M. brisbanense, and M. novocastrense.</title>
        <authorList>
            <person name="Katahira K."/>
            <person name="Ogura Y."/>
            <person name="Gotoh Y."/>
            <person name="Hayashi T."/>
        </authorList>
    </citation>
    <scope>NUCLEOTIDE SEQUENCE [LARGE SCALE GENOMIC DNA]</scope>
    <source>
        <strain evidence="2">JCM15298</strain>
    </source>
</reference>
<organism evidence="1 2">
    <name type="scientific">Mycolicibacterium canariasense</name>
    <name type="common">Mycobacterium canariasense</name>
    <dbReference type="NCBI Taxonomy" id="228230"/>
    <lineage>
        <taxon>Bacteria</taxon>
        <taxon>Bacillati</taxon>
        <taxon>Actinomycetota</taxon>
        <taxon>Actinomycetes</taxon>
        <taxon>Mycobacteriales</taxon>
        <taxon>Mycobacteriaceae</taxon>
        <taxon>Mycolicibacterium</taxon>
    </lineage>
</organism>
<evidence type="ECO:0000313" key="2">
    <source>
        <dbReference type="Proteomes" id="UP000069443"/>
    </source>
</evidence>
<name>A0A100W7P2_MYCCR</name>
<keyword evidence="2" id="KW-1185">Reference proteome</keyword>
<dbReference type="OrthoDB" id="6868627at2"/>
<reference evidence="2" key="2">
    <citation type="submission" date="2016-02" db="EMBL/GenBank/DDBJ databases">
        <title>Draft genome sequence of five rapidly growing Mycobacterium species.</title>
        <authorList>
            <person name="Katahira K."/>
            <person name="Gotou Y."/>
            <person name="Iida K."/>
            <person name="Ogura Y."/>
            <person name="Hayashi T."/>
        </authorList>
    </citation>
    <scope>NUCLEOTIDE SEQUENCE [LARGE SCALE GENOMIC DNA]</scope>
    <source>
        <strain evidence="2">JCM15298</strain>
    </source>
</reference>
<comment type="caution">
    <text evidence="1">The sequence shown here is derived from an EMBL/GenBank/DDBJ whole genome shotgun (WGS) entry which is preliminary data.</text>
</comment>
<accession>A0A100W7P2</accession>
<dbReference type="AlphaFoldDB" id="A0A100W7P2"/>
<evidence type="ECO:0000313" key="1">
    <source>
        <dbReference type="EMBL" id="GAS93221.1"/>
    </source>
</evidence>
<dbReference type="STRING" id="228230.RMCC_0187"/>
<sequence length="116" mass="12041">MQLLHVTTASAAASIRSHGLRPSIGPRSAQLGETVPAIYFFTSESALKAASDNWLSEAFEDVEESLVVLVVDVSAQVVRIDPTAAFEAVVTVPVAAAAVLRAYDIDTGAAFPASAP</sequence>
<proteinExistence type="predicted"/>
<protein>
    <submittedName>
        <fullName evidence="1">Uncharacterized protein</fullName>
    </submittedName>
</protein>
<gene>
    <name evidence="1" type="ORF">RMCC_0187</name>
</gene>
<dbReference type="EMBL" id="BCSY01000008">
    <property type="protein sequence ID" value="GAS93221.1"/>
    <property type="molecule type" value="Genomic_DNA"/>
</dbReference>